<evidence type="ECO:0000313" key="6">
    <source>
        <dbReference type="EMBL" id="BEQ13572.1"/>
    </source>
</evidence>
<reference evidence="7" key="1">
    <citation type="journal article" date="2023" name="Arch. Microbiol.">
        <title>Desulfoferula mesophilus gen. nov. sp. nov., a mesophilic sulfate-reducing bacterium isolated from a brackish lake sediment.</title>
        <authorList>
            <person name="Watanabe T."/>
            <person name="Yabe T."/>
            <person name="Tsuji J.M."/>
            <person name="Fukui M."/>
        </authorList>
    </citation>
    <scope>NUCLEOTIDE SEQUENCE [LARGE SCALE GENOMIC DNA]</scope>
    <source>
        <strain evidence="7">12FAK</strain>
    </source>
</reference>
<feature type="site" description="Important for catalytic activity" evidence="2">
    <location>
        <position position="152"/>
    </location>
</feature>
<dbReference type="Gene3D" id="3.40.50.720">
    <property type="entry name" value="NAD(P)-binding Rossmann-like Domain"/>
    <property type="match status" value="1"/>
</dbReference>
<dbReference type="RefSeq" id="WP_338605310.1">
    <property type="nucleotide sequence ID" value="NZ_AP028679.1"/>
</dbReference>
<dbReference type="GO" id="GO:0006635">
    <property type="term" value="P:fatty acid beta-oxidation"/>
    <property type="evidence" value="ECO:0007669"/>
    <property type="project" value="TreeGrafter"/>
</dbReference>
<feature type="domain" description="3-hydroxyacyl-CoA dehydrogenase NAD binding" evidence="5">
    <location>
        <begin position="17"/>
        <end position="195"/>
    </location>
</feature>
<dbReference type="SUPFAM" id="SSF51735">
    <property type="entry name" value="NAD(P)-binding Rossmann-fold domains"/>
    <property type="match status" value="1"/>
</dbReference>
<sequence length="323" mass="35274">MIEQNGSKGEGQRAIPVSVIGAGIMGHGIAQVFALAGHPVRLYDPNSEVLATARERVRASLDSFVGVGLVSEAQAARCLENLTTRADLAAACDGAGLVVEVAPEKMDLKRELFARVEPLVGERVILASNTSALSINELSRDLERPERFLGIHFWNPPQVIPCVEVIPGQYTEVAVADRVVELLKLADKEPVRLKRDIPGFLGNRLQHALQREALALVEQGAAEPEEVDRVVRYGFGLRLALMGPLERADLGGLDTTLAVQRYLLPHLDRRTEASPPLEALVEQGRLGVKSGGGFYDWPPEKAAKRQAQRDRALLEIIKLTREL</sequence>
<dbReference type="PANTHER" id="PTHR48075">
    <property type="entry name" value="3-HYDROXYACYL-COA DEHYDROGENASE FAMILY PROTEIN"/>
    <property type="match status" value="1"/>
</dbReference>
<feature type="binding site" evidence="3">
    <location>
        <position position="44"/>
    </location>
    <ligand>
        <name>NAD(+)</name>
        <dbReference type="ChEBI" id="CHEBI:57540"/>
    </ligand>
</feature>
<gene>
    <name evidence="6" type="ORF">FAK_06380</name>
</gene>
<evidence type="ECO:0000259" key="4">
    <source>
        <dbReference type="Pfam" id="PF00725"/>
    </source>
</evidence>
<feature type="domain" description="3-hydroxyacyl-CoA dehydrogenase C-terminal" evidence="4">
    <location>
        <begin position="199"/>
        <end position="297"/>
    </location>
</feature>
<dbReference type="InterPro" id="IPR013328">
    <property type="entry name" value="6PGD_dom2"/>
</dbReference>
<dbReference type="AlphaFoldDB" id="A0AAU9F0Q2"/>
<keyword evidence="7" id="KW-1185">Reference proteome</keyword>
<feature type="binding site" evidence="3">
    <location>
        <position position="155"/>
    </location>
    <ligand>
        <name>NAD(+)</name>
        <dbReference type="ChEBI" id="CHEBI:57540"/>
    </ligand>
</feature>
<dbReference type="SUPFAM" id="SSF48179">
    <property type="entry name" value="6-phosphogluconate dehydrogenase C-terminal domain-like"/>
    <property type="match status" value="1"/>
</dbReference>
<dbReference type="PIRSF" id="PIRSF000105">
    <property type="entry name" value="HCDH"/>
    <property type="match status" value="1"/>
</dbReference>
<feature type="binding site" evidence="3">
    <location>
        <position position="289"/>
    </location>
    <ligand>
        <name>NAD(+)</name>
        <dbReference type="ChEBI" id="CHEBI:57540"/>
    </ligand>
</feature>
<accession>A0AAU9F0Q2</accession>
<dbReference type="KEGG" id="dmp:FAK_06380"/>
<evidence type="ECO:0000313" key="7">
    <source>
        <dbReference type="Proteomes" id="UP001366166"/>
    </source>
</evidence>
<dbReference type="InterPro" id="IPR022694">
    <property type="entry name" value="3-OHacyl-CoA_DH"/>
</dbReference>
<keyword evidence="3" id="KW-0520">NAD</keyword>
<evidence type="ECO:0000256" key="1">
    <source>
        <dbReference type="ARBA" id="ARBA00023002"/>
    </source>
</evidence>
<dbReference type="InterPro" id="IPR036291">
    <property type="entry name" value="NAD(P)-bd_dom_sf"/>
</dbReference>
<dbReference type="InterPro" id="IPR006108">
    <property type="entry name" value="3HC_DH_C"/>
</dbReference>
<feature type="binding site" evidence="3">
    <location>
        <position position="131"/>
    </location>
    <ligand>
        <name>NAD(+)</name>
        <dbReference type="ChEBI" id="CHEBI:57540"/>
    </ligand>
</feature>
<proteinExistence type="predicted"/>
<organism evidence="6 7">
    <name type="scientific">Desulfoferula mesophila</name>
    <dbReference type="NCBI Taxonomy" id="3058419"/>
    <lineage>
        <taxon>Bacteria</taxon>
        <taxon>Pseudomonadati</taxon>
        <taxon>Thermodesulfobacteriota</taxon>
        <taxon>Desulfarculia</taxon>
        <taxon>Desulfarculales</taxon>
        <taxon>Desulfarculaceae</taxon>
        <taxon>Desulfoferula</taxon>
    </lineage>
</organism>
<feature type="binding site" evidence="3">
    <location>
        <begin position="21"/>
        <end position="26"/>
    </location>
    <ligand>
        <name>NAD(+)</name>
        <dbReference type="ChEBI" id="CHEBI:57540"/>
    </ligand>
</feature>
<evidence type="ECO:0000256" key="2">
    <source>
        <dbReference type="PIRSR" id="PIRSR000105-1"/>
    </source>
</evidence>
<dbReference type="Pfam" id="PF00725">
    <property type="entry name" value="3HCDH"/>
    <property type="match status" value="1"/>
</dbReference>
<dbReference type="InterPro" id="IPR008927">
    <property type="entry name" value="6-PGluconate_DH-like_C_sf"/>
</dbReference>
<dbReference type="GO" id="GO:0008691">
    <property type="term" value="F:3-hydroxybutyryl-CoA dehydrogenase activity"/>
    <property type="evidence" value="ECO:0007669"/>
    <property type="project" value="TreeGrafter"/>
</dbReference>
<keyword evidence="1" id="KW-0560">Oxidoreductase</keyword>
<dbReference type="Proteomes" id="UP001366166">
    <property type="component" value="Chromosome"/>
</dbReference>
<evidence type="ECO:0000256" key="3">
    <source>
        <dbReference type="PIRSR" id="PIRSR000105-2"/>
    </source>
</evidence>
<dbReference type="Pfam" id="PF02737">
    <property type="entry name" value="3HCDH_N"/>
    <property type="match status" value="1"/>
</dbReference>
<dbReference type="Gene3D" id="1.10.1040.10">
    <property type="entry name" value="N-(1-d-carboxylethyl)-l-norvaline Dehydrogenase, domain 2"/>
    <property type="match status" value="1"/>
</dbReference>
<dbReference type="GO" id="GO:0070403">
    <property type="term" value="F:NAD+ binding"/>
    <property type="evidence" value="ECO:0007669"/>
    <property type="project" value="InterPro"/>
</dbReference>
<feature type="binding site" evidence="3">
    <location>
        <position position="104"/>
    </location>
    <ligand>
        <name>NAD(+)</name>
        <dbReference type="ChEBI" id="CHEBI:57540"/>
    </ligand>
</feature>
<dbReference type="InterPro" id="IPR006176">
    <property type="entry name" value="3-OHacyl-CoA_DH_NAD-bd"/>
</dbReference>
<name>A0AAU9F0Q2_9BACT</name>
<feature type="binding site" evidence="3">
    <location>
        <position position="109"/>
    </location>
    <ligand>
        <name>NAD(+)</name>
        <dbReference type="ChEBI" id="CHEBI:57540"/>
    </ligand>
</feature>
<protein>
    <submittedName>
        <fullName evidence="6">3-hydroxybutyryl-CoA dehydrogenase</fullName>
    </submittedName>
</protein>
<dbReference type="EMBL" id="AP028679">
    <property type="protein sequence ID" value="BEQ13572.1"/>
    <property type="molecule type" value="Genomic_DNA"/>
</dbReference>
<evidence type="ECO:0000259" key="5">
    <source>
        <dbReference type="Pfam" id="PF02737"/>
    </source>
</evidence>
<dbReference type="PANTHER" id="PTHR48075:SF5">
    <property type="entry name" value="3-HYDROXYBUTYRYL-COA DEHYDROGENASE"/>
    <property type="match status" value="1"/>
</dbReference>